<dbReference type="AlphaFoldDB" id="B1XW56"/>
<dbReference type="RefSeq" id="WP_012345345.1">
    <property type="nucleotide sequence ID" value="NC_010524.1"/>
</dbReference>
<gene>
    <name evidence="1" type="ordered locus">Lcho_0308</name>
</gene>
<keyword evidence="2" id="KW-1185">Reference proteome</keyword>
<name>B1XW56_LEPCP</name>
<dbReference type="STRING" id="395495.Lcho_0308"/>
<dbReference type="HOGENOM" id="CLU_075316_0_0_4"/>
<dbReference type="KEGG" id="lch:Lcho_0308"/>
<dbReference type="eggNOG" id="ENOG502ZAIT">
    <property type="taxonomic scope" value="Bacteria"/>
</dbReference>
<sequence>MTSNPATESPGLAISAAPMPSITTTHRRRLRAIWRSAGWPSHDIVDAELLAAGLLERREDVNGRTTLRVTDAGVHELVRTAEGHRSARSAHDALVSRVAATLARDGRIAWCGLSLRAWVTTPQADQPADAVPDGRWQMAMPDVYSVRQTSVAAYLLPVVHEIKVNRADLLADLRQVAKRTAYRQMAGALFYVLGEGVGDVDDIPPECGVIRAHGAIGSHARHAGEPVQLEVLRNAPTRAMDEPAGLPFAIWMALARLTPQGLPDDPQLPLIDDAPSVPPVDA</sequence>
<reference evidence="1 2" key="1">
    <citation type="submission" date="2008-03" db="EMBL/GenBank/DDBJ databases">
        <title>Complete sequence of Leptothrix cholodnii SP-6.</title>
        <authorList>
            <consortium name="US DOE Joint Genome Institute"/>
            <person name="Copeland A."/>
            <person name="Lucas S."/>
            <person name="Lapidus A."/>
            <person name="Glavina del Rio T."/>
            <person name="Dalin E."/>
            <person name="Tice H."/>
            <person name="Bruce D."/>
            <person name="Goodwin L."/>
            <person name="Pitluck S."/>
            <person name="Chertkov O."/>
            <person name="Brettin T."/>
            <person name="Detter J.C."/>
            <person name="Han C."/>
            <person name="Kuske C.R."/>
            <person name="Schmutz J."/>
            <person name="Larimer F."/>
            <person name="Land M."/>
            <person name="Hauser L."/>
            <person name="Kyrpides N."/>
            <person name="Lykidis A."/>
            <person name="Emerson D."/>
            <person name="Richardson P."/>
        </authorList>
    </citation>
    <scope>NUCLEOTIDE SEQUENCE [LARGE SCALE GENOMIC DNA]</scope>
    <source>
        <strain evidence="2">ATCC 51168 / LMG 8142 / SP-6</strain>
    </source>
</reference>
<evidence type="ECO:0000313" key="2">
    <source>
        <dbReference type="Proteomes" id="UP000001693"/>
    </source>
</evidence>
<protein>
    <submittedName>
        <fullName evidence="1">Uncharacterized protein</fullName>
    </submittedName>
</protein>
<dbReference type="Proteomes" id="UP000001693">
    <property type="component" value="Chromosome"/>
</dbReference>
<proteinExistence type="predicted"/>
<organism evidence="1 2">
    <name type="scientific">Leptothrix cholodnii (strain ATCC 51168 / LMG 8142 / SP-6)</name>
    <name type="common">Leptothrix discophora (strain SP-6)</name>
    <dbReference type="NCBI Taxonomy" id="395495"/>
    <lineage>
        <taxon>Bacteria</taxon>
        <taxon>Pseudomonadati</taxon>
        <taxon>Pseudomonadota</taxon>
        <taxon>Betaproteobacteria</taxon>
        <taxon>Burkholderiales</taxon>
        <taxon>Sphaerotilaceae</taxon>
        <taxon>Leptothrix</taxon>
    </lineage>
</organism>
<accession>B1XW56</accession>
<evidence type="ECO:0000313" key="1">
    <source>
        <dbReference type="EMBL" id="ACB32583.1"/>
    </source>
</evidence>
<dbReference type="EMBL" id="CP001013">
    <property type="protein sequence ID" value="ACB32583.1"/>
    <property type="molecule type" value="Genomic_DNA"/>
</dbReference>